<dbReference type="SMART" id="SM00347">
    <property type="entry name" value="HTH_MARR"/>
    <property type="match status" value="1"/>
</dbReference>
<dbReference type="InterPro" id="IPR000835">
    <property type="entry name" value="HTH_MarR-typ"/>
</dbReference>
<accession>A0ABW4J435</accession>
<dbReference type="Pfam" id="PF12802">
    <property type="entry name" value="MarR_2"/>
    <property type="match status" value="1"/>
</dbReference>
<evidence type="ECO:0000313" key="3">
    <source>
        <dbReference type="Proteomes" id="UP001597261"/>
    </source>
</evidence>
<dbReference type="PANTHER" id="PTHR33164">
    <property type="entry name" value="TRANSCRIPTIONAL REGULATOR, MARR FAMILY"/>
    <property type="match status" value="1"/>
</dbReference>
<feature type="domain" description="HTH marR-type" evidence="1">
    <location>
        <begin position="13"/>
        <end position="149"/>
    </location>
</feature>
<dbReference type="PANTHER" id="PTHR33164:SF43">
    <property type="entry name" value="HTH-TYPE TRANSCRIPTIONAL REPRESSOR YETL"/>
    <property type="match status" value="1"/>
</dbReference>
<dbReference type="PROSITE" id="PS50995">
    <property type="entry name" value="HTH_MARR_2"/>
    <property type="match status" value="1"/>
</dbReference>
<gene>
    <name evidence="2" type="ORF">ACFSL4_33555</name>
</gene>
<dbReference type="EMBL" id="JBHUDX010000110">
    <property type="protein sequence ID" value="MFD1662965.1"/>
    <property type="molecule type" value="Genomic_DNA"/>
</dbReference>
<evidence type="ECO:0000313" key="2">
    <source>
        <dbReference type="EMBL" id="MFD1662965.1"/>
    </source>
</evidence>
<reference evidence="3" key="1">
    <citation type="journal article" date="2019" name="Int. J. Syst. Evol. Microbiol.">
        <title>The Global Catalogue of Microorganisms (GCM) 10K type strain sequencing project: providing services to taxonomists for standard genome sequencing and annotation.</title>
        <authorList>
            <consortium name="The Broad Institute Genomics Platform"/>
            <consortium name="The Broad Institute Genome Sequencing Center for Infectious Disease"/>
            <person name="Wu L."/>
            <person name="Ma J."/>
        </authorList>
    </citation>
    <scope>NUCLEOTIDE SEQUENCE [LARGE SCALE GENOMIC DNA]</scope>
    <source>
        <strain evidence="3">CGMCC 1.12470</strain>
    </source>
</reference>
<comment type="caution">
    <text evidence="2">The sequence shown here is derived from an EMBL/GenBank/DDBJ whole genome shotgun (WGS) entry which is preliminary data.</text>
</comment>
<dbReference type="InterPro" id="IPR036388">
    <property type="entry name" value="WH-like_DNA-bd_sf"/>
</dbReference>
<dbReference type="RefSeq" id="WP_381091375.1">
    <property type="nucleotide sequence ID" value="NZ_JBHUDX010000110.1"/>
</dbReference>
<dbReference type="SUPFAM" id="SSF46785">
    <property type="entry name" value="Winged helix' DNA-binding domain"/>
    <property type="match status" value="1"/>
</dbReference>
<evidence type="ECO:0000259" key="1">
    <source>
        <dbReference type="PROSITE" id="PS50995"/>
    </source>
</evidence>
<organism evidence="2 3">
    <name type="scientific">Streptomyces caeni</name>
    <dbReference type="NCBI Taxonomy" id="2307231"/>
    <lineage>
        <taxon>Bacteria</taxon>
        <taxon>Bacillati</taxon>
        <taxon>Actinomycetota</taxon>
        <taxon>Actinomycetes</taxon>
        <taxon>Kitasatosporales</taxon>
        <taxon>Streptomycetaceae</taxon>
        <taxon>Streptomyces</taxon>
    </lineage>
</organism>
<sequence>MTSVNIATMPDPDQRLFFLLQRAAHQVRTIADRRLLDAAGITTAQLGALYAVQDEPGITQQRLARALGLRESAVTGLVARLTAAGLVVRQAHPSEHRAVVVRLAEAGHAALRSAQPEVERFNAELRALLGADGFTGTAAALHHLAHWQR</sequence>
<dbReference type="Proteomes" id="UP001597261">
    <property type="component" value="Unassembled WGS sequence"/>
</dbReference>
<protein>
    <submittedName>
        <fullName evidence="2">MarR family winged helix-turn-helix transcriptional regulator</fullName>
    </submittedName>
</protein>
<dbReference type="Gene3D" id="1.10.10.10">
    <property type="entry name" value="Winged helix-like DNA-binding domain superfamily/Winged helix DNA-binding domain"/>
    <property type="match status" value="1"/>
</dbReference>
<dbReference type="InterPro" id="IPR036390">
    <property type="entry name" value="WH_DNA-bd_sf"/>
</dbReference>
<name>A0ABW4J435_9ACTN</name>
<proteinExistence type="predicted"/>
<keyword evidence="3" id="KW-1185">Reference proteome</keyword>
<dbReference type="InterPro" id="IPR039422">
    <property type="entry name" value="MarR/SlyA-like"/>
</dbReference>